<name>A0A1Q8QW78_9FIRM</name>
<keyword evidence="2" id="KW-0288">FMN</keyword>
<dbReference type="InterPro" id="IPR029039">
    <property type="entry name" value="Flavoprotein-like_sf"/>
</dbReference>
<evidence type="ECO:0000256" key="2">
    <source>
        <dbReference type="ARBA" id="ARBA00022643"/>
    </source>
</evidence>
<evidence type="ECO:0000259" key="3">
    <source>
        <dbReference type="Pfam" id="PF03358"/>
    </source>
</evidence>
<organism evidence="4 5">
    <name type="scientific">Desulfosporosinus metallidurans</name>
    <dbReference type="NCBI Taxonomy" id="1888891"/>
    <lineage>
        <taxon>Bacteria</taxon>
        <taxon>Bacillati</taxon>
        <taxon>Bacillota</taxon>
        <taxon>Clostridia</taxon>
        <taxon>Eubacteriales</taxon>
        <taxon>Desulfitobacteriaceae</taxon>
        <taxon>Desulfosporosinus</taxon>
    </lineage>
</organism>
<sequence length="187" mass="20250">MNVMIFTSSPNIDGLTAACGRAARTGAEEAGAQVVMVDLNKQRIGQCKACGNGWGPCRDKHECQVQDDFQGLHASMAGMDAYILITPVYWGEMSESAKAFFDRLRRCEALKKDKNLLQGKSVIAVAAAGGSGNGLTTCLTSMERFLAHAKAEKFDLIGVTQKNRTYKLNTILNAAREMVVVSNRKGE</sequence>
<dbReference type="Gene3D" id="3.40.50.360">
    <property type="match status" value="1"/>
</dbReference>
<dbReference type="Pfam" id="PF03358">
    <property type="entry name" value="FMN_red"/>
    <property type="match status" value="1"/>
</dbReference>
<comment type="caution">
    <text evidence="4">The sequence shown here is derived from an EMBL/GenBank/DDBJ whole genome shotgun (WGS) entry which is preliminary data.</text>
</comment>
<dbReference type="RefSeq" id="WP_075365058.1">
    <property type="nucleotide sequence ID" value="NZ_MLBF01000016.1"/>
</dbReference>
<dbReference type="PANTHER" id="PTHR43278:SF1">
    <property type="entry name" value="IRON-SULFUR FLAVOPROTEIN MJ1083"/>
    <property type="match status" value="1"/>
</dbReference>
<dbReference type="InterPro" id="IPR005025">
    <property type="entry name" value="FMN_Rdtase-like_dom"/>
</dbReference>
<proteinExistence type="predicted"/>
<keyword evidence="5" id="KW-1185">Reference proteome</keyword>
<evidence type="ECO:0000313" key="5">
    <source>
        <dbReference type="Proteomes" id="UP000186102"/>
    </source>
</evidence>
<keyword evidence="1" id="KW-0285">Flavoprotein</keyword>
<evidence type="ECO:0000313" key="4">
    <source>
        <dbReference type="EMBL" id="OLN31578.1"/>
    </source>
</evidence>
<dbReference type="PANTHER" id="PTHR43278">
    <property type="entry name" value="NAD(P)H-DEPENDENT FMN-CONTAINING OXIDOREDUCTASE YWQN-RELATED"/>
    <property type="match status" value="1"/>
</dbReference>
<dbReference type="InterPro" id="IPR051796">
    <property type="entry name" value="ISF_SsuE-like"/>
</dbReference>
<dbReference type="AlphaFoldDB" id="A0A1Q8QW78"/>
<gene>
    <name evidence="4" type="ORF">DSOL_2445</name>
</gene>
<dbReference type="Proteomes" id="UP000186102">
    <property type="component" value="Unassembled WGS sequence"/>
</dbReference>
<dbReference type="OrthoDB" id="9805976at2"/>
<dbReference type="EMBL" id="MLBF01000016">
    <property type="protein sequence ID" value="OLN31578.1"/>
    <property type="molecule type" value="Genomic_DNA"/>
</dbReference>
<reference evidence="4 5" key="1">
    <citation type="submission" date="2016-09" db="EMBL/GenBank/DDBJ databases">
        <title>Complete genome of Desulfosporosinus sp. OL.</title>
        <authorList>
            <person name="Mardanov A."/>
            <person name="Beletsky A."/>
            <person name="Panova A."/>
            <person name="Karnachuk O."/>
            <person name="Ravin N."/>
        </authorList>
    </citation>
    <scope>NUCLEOTIDE SEQUENCE [LARGE SCALE GENOMIC DNA]</scope>
    <source>
        <strain evidence="4 5">OL</strain>
    </source>
</reference>
<dbReference type="GO" id="GO:0016491">
    <property type="term" value="F:oxidoreductase activity"/>
    <property type="evidence" value="ECO:0007669"/>
    <property type="project" value="InterPro"/>
</dbReference>
<accession>A0A1Q8QW78</accession>
<dbReference type="SUPFAM" id="SSF52218">
    <property type="entry name" value="Flavoproteins"/>
    <property type="match status" value="1"/>
</dbReference>
<evidence type="ECO:0000256" key="1">
    <source>
        <dbReference type="ARBA" id="ARBA00022630"/>
    </source>
</evidence>
<feature type="domain" description="NADPH-dependent FMN reductase-like" evidence="3">
    <location>
        <begin position="1"/>
        <end position="138"/>
    </location>
</feature>
<dbReference type="STRING" id="1888891.DSOL_2445"/>
<protein>
    <submittedName>
        <fullName evidence="4">Iron-sulfur flavoprotein</fullName>
    </submittedName>
</protein>